<accession>A0ABP1BKJ0</accession>
<name>A0ABP1BKJ0_9BRYO</name>
<dbReference type="PANTHER" id="PTHR45831:SF2">
    <property type="entry name" value="LD24721P"/>
    <property type="match status" value="1"/>
</dbReference>
<evidence type="ECO:0000259" key="6">
    <source>
        <dbReference type="Pfam" id="PF16546"/>
    </source>
</evidence>
<feature type="compositionally biased region" description="Low complexity" evidence="5">
    <location>
        <begin position="308"/>
        <end position="330"/>
    </location>
</feature>
<evidence type="ECO:0000256" key="4">
    <source>
        <dbReference type="PROSITE-ProRule" id="PRU00339"/>
    </source>
</evidence>
<feature type="domain" description="SGTA homodimerisation" evidence="6">
    <location>
        <begin position="12"/>
        <end position="58"/>
    </location>
</feature>
<dbReference type="PROSITE" id="PS50005">
    <property type="entry name" value="TPR"/>
    <property type="match status" value="1"/>
</dbReference>
<feature type="compositionally biased region" description="Low complexity" evidence="5">
    <location>
        <begin position="364"/>
        <end position="378"/>
    </location>
</feature>
<feature type="region of interest" description="Disordered" evidence="5">
    <location>
        <begin position="364"/>
        <end position="396"/>
    </location>
</feature>
<dbReference type="Pfam" id="PF16546">
    <property type="entry name" value="SGTA_dimer"/>
    <property type="match status" value="1"/>
</dbReference>
<evidence type="ECO:0000256" key="5">
    <source>
        <dbReference type="SAM" id="MobiDB-lite"/>
    </source>
</evidence>
<reference evidence="7" key="1">
    <citation type="submission" date="2024-03" db="EMBL/GenBank/DDBJ databases">
        <authorList>
            <consortium name="ELIXIR-Norway"/>
            <consortium name="Elixir Norway"/>
        </authorList>
    </citation>
    <scope>NUCLEOTIDE SEQUENCE</scope>
</reference>
<evidence type="ECO:0000256" key="1">
    <source>
        <dbReference type="ARBA" id="ARBA00008175"/>
    </source>
</evidence>
<dbReference type="Pfam" id="PF13431">
    <property type="entry name" value="TPR_17"/>
    <property type="match status" value="1"/>
</dbReference>
<feature type="region of interest" description="Disordered" evidence="5">
    <location>
        <begin position="438"/>
        <end position="457"/>
    </location>
</feature>
<dbReference type="SUPFAM" id="SSF48452">
    <property type="entry name" value="TPR-like"/>
    <property type="match status" value="1"/>
</dbReference>
<keyword evidence="8" id="KW-1185">Reference proteome</keyword>
<evidence type="ECO:0000313" key="8">
    <source>
        <dbReference type="Proteomes" id="UP001497522"/>
    </source>
</evidence>
<comment type="similarity">
    <text evidence="1">Belongs to the SGT family.</text>
</comment>
<dbReference type="Gene3D" id="1.25.40.10">
    <property type="entry name" value="Tetratricopeptide repeat domain"/>
    <property type="match status" value="1"/>
</dbReference>
<dbReference type="InterPro" id="IPR047150">
    <property type="entry name" value="SGT"/>
</dbReference>
<dbReference type="Proteomes" id="UP001497522">
    <property type="component" value="Chromosome 5"/>
</dbReference>
<evidence type="ECO:0000313" key="7">
    <source>
        <dbReference type="EMBL" id="CAK9876130.1"/>
    </source>
</evidence>
<feature type="repeat" description="TPR" evidence="4">
    <location>
        <begin position="257"/>
        <end position="291"/>
    </location>
</feature>
<evidence type="ECO:0000256" key="2">
    <source>
        <dbReference type="ARBA" id="ARBA00022737"/>
    </source>
</evidence>
<protein>
    <recommendedName>
        <fullName evidence="6">SGTA homodimerisation domain-containing protein</fullName>
    </recommendedName>
</protein>
<dbReference type="InterPro" id="IPR032374">
    <property type="entry name" value="SGTA_dimer"/>
</dbReference>
<dbReference type="SMART" id="SM00028">
    <property type="entry name" value="TPR"/>
    <property type="match status" value="3"/>
</dbReference>
<keyword evidence="3 4" id="KW-0802">TPR repeat</keyword>
<evidence type="ECO:0000256" key="3">
    <source>
        <dbReference type="ARBA" id="ARBA00022803"/>
    </source>
</evidence>
<dbReference type="PANTHER" id="PTHR45831">
    <property type="entry name" value="LD24721P"/>
    <property type="match status" value="1"/>
</dbReference>
<dbReference type="EMBL" id="OZ023706">
    <property type="protein sequence ID" value="CAK9876130.1"/>
    <property type="molecule type" value="Genomic_DNA"/>
</dbReference>
<sequence length="457" mass="49320">MDSLRTDSPLTRRVVRSFLQFLSSVQAAPGVDSEGIEVAAQCLSEVFKLNQQHDGDNNSPLPSLPDLFKLHTSSSSSSSGLLVQPQASSDRVMADAASWCLKRCVVRNDLPSSDMKFMPAATAGSSNPCPTDLWEQFRDGLEVCGYFGGMSEGSPEHAARMKAAETTFENSLKKFRCSTTEQKDAQIVAEAFKVQGNASMKEQRFMEAIQFYTLAISLCGNNAIFYANRAAAHSEVNKFVEAIADCENAIRIDPKYSKAYSRLGWVYHAQGRFQEAIEKGFQKALDLDPNNATAKENLMAAQQKLAEQQRGQSHQQQEPEQQSQNPFSQGGIPGFGGAIPGNVQLPPEMANLISGIMNLAAQYSQRQQQQENNTQFGAAAGDESPENGVEHDDDDAAAADDDDIQIDTSINFTVNGQELPPEIAGLMGSVLQMFSGVNGAPAGSNHPTTPDPPGGAI</sequence>
<gene>
    <name evidence="7" type="ORF">CSSPJE1EN2_LOCUS18352</name>
</gene>
<keyword evidence="2" id="KW-0677">Repeat</keyword>
<dbReference type="InterPro" id="IPR011990">
    <property type="entry name" value="TPR-like_helical_dom_sf"/>
</dbReference>
<feature type="region of interest" description="Disordered" evidence="5">
    <location>
        <begin position="303"/>
        <end position="343"/>
    </location>
</feature>
<dbReference type="InterPro" id="IPR019734">
    <property type="entry name" value="TPR_rpt"/>
</dbReference>
<dbReference type="Gene3D" id="1.20.5.420">
    <property type="entry name" value="Immunoglobulin FC, subunit C"/>
    <property type="match status" value="1"/>
</dbReference>
<organism evidence="7 8">
    <name type="scientific">Sphagnum jensenii</name>
    <dbReference type="NCBI Taxonomy" id="128206"/>
    <lineage>
        <taxon>Eukaryota</taxon>
        <taxon>Viridiplantae</taxon>
        <taxon>Streptophyta</taxon>
        <taxon>Embryophyta</taxon>
        <taxon>Bryophyta</taxon>
        <taxon>Sphagnophytina</taxon>
        <taxon>Sphagnopsida</taxon>
        <taxon>Sphagnales</taxon>
        <taxon>Sphagnaceae</taxon>
        <taxon>Sphagnum</taxon>
    </lineage>
</organism>
<proteinExistence type="inferred from homology"/>